<evidence type="ECO:0008006" key="4">
    <source>
        <dbReference type="Google" id="ProtNLM"/>
    </source>
</evidence>
<accession>A0A1A5YA51</accession>
<dbReference type="OrthoDB" id="9761704at2"/>
<dbReference type="Pfam" id="PF03747">
    <property type="entry name" value="ADP_ribosyl_GH"/>
    <property type="match status" value="1"/>
</dbReference>
<sequence length="463" mass="52346">MLPSLPFLKRQLEGILYNKFEQGHQTSGYLAKLAQLPESYDAYAEFAQQLAVIPMRENWSYYEPNDLDEIWSECDPARPLGQVGILNVRDSAKRVEAAFLASVCGSMLGKPIEINPSLSELRQALMASGEWPLNDYISVEALQALGRRHWSWYETARGRISYVAPDDDINYTLMGMIALEQFGAGFTKRNVRDLWLNHLPLINTWGPERAILLRSGMSYLEHDKDHFNPSEIEAWPDLLVQDTELCGAAIRSDAYGYACPGQPALAAELAWRDASFTHRRTGVYATMFIAAAISVAHVLHDRIEIVRTALQFVPGRSRFYEIAQDCLQLVANASDWLEAYHSINEKYGRYSHCQVYQEIGTLINTFLFAENVGDGICKQVMQGNDTDSFGATAGSLLGVYFGPNSLEERWIDPFHDRIYTGLANFNEQKLSRLAERIGRLPELLHTGQHKIQPSELYINENPK</sequence>
<name>A0A1A5YA51_9BACL</name>
<dbReference type="RefSeq" id="WP_068687365.1">
    <property type="nucleotide sequence ID" value="NZ_LYPA01000080.1"/>
</dbReference>
<comment type="cofactor">
    <cofactor evidence="1">
        <name>Mg(2+)</name>
        <dbReference type="ChEBI" id="CHEBI:18420"/>
    </cofactor>
    <text evidence="1">Binds 2 magnesium ions per subunit.</text>
</comment>
<evidence type="ECO:0000313" key="2">
    <source>
        <dbReference type="EMBL" id="OBR62506.1"/>
    </source>
</evidence>
<dbReference type="SUPFAM" id="SSF101478">
    <property type="entry name" value="ADP-ribosylglycohydrolase"/>
    <property type="match status" value="1"/>
</dbReference>
<feature type="binding site" evidence="1">
    <location>
        <position position="388"/>
    </location>
    <ligand>
        <name>Mg(2+)</name>
        <dbReference type="ChEBI" id="CHEBI:18420"/>
        <label>1</label>
    </ligand>
</feature>
<dbReference type="Proteomes" id="UP000092024">
    <property type="component" value="Unassembled WGS sequence"/>
</dbReference>
<comment type="caution">
    <text evidence="2">The sequence shown here is derived from an EMBL/GenBank/DDBJ whole genome shotgun (WGS) entry which is preliminary data.</text>
</comment>
<dbReference type="InterPro" id="IPR005502">
    <property type="entry name" value="Ribosyl_crysJ1"/>
</dbReference>
<dbReference type="GO" id="GO:0046872">
    <property type="term" value="F:metal ion binding"/>
    <property type="evidence" value="ECO:0007669"/>
    <property type="project" value="UniProtKB-KW"/>
</dbReference>
<keyword evidence="1" id="KW-0479">Metal-binding</keyword>
<dbReference type="EMBL" id="LYPA01000080">
    <property type="protein sequence ID" value="OBR62506.1"/>
    <property type="molecule type" value="Genomic_DNA"/>
</dbReference>
<protein>
    <recommendedName>
        <fullName evidence="4">ADP-ribosylglycohydrolase</fullName>
    </recommendedName>
</protein>
<feature type="binding site" evidence="1">
    <location>
        <position position="385"/>
    </location>
    <ligand>
        <name>Mg(2+)</name>
        <dbReference type="ChEBI" id="CHEBI:18420"/>
        <label>1</label>
    </ligand>
</feature>
<dbReference type="AlphaFoldDB" id="A0A1A5YA51"/>
<organism evidence="2 3">
    <name type="scientific">Paenibacillus oryzae</name>
    <dbReference type="NCBI Taxonomy" id="1844972"/>
    <lineage>
        <taxon>Bacteria</taxon>
        <taxon>Bacillati</taxon>
        <taxon>Bacillota</taxon>
        <taxon>Bacilli</taxon>
        <taxon>Bacillales</taxon>
        <taxon>Paenibacillaceae</taxon>
        <taxon>Paenibacillus</taxon>
    </lineage>
</organism>
<keyword evidence="1" id="KW-0460">Magnesium</keyword>
<feature type="binding site" evidence="1">
    <location>
        <position position="387"/>
    </location>
    <ligand>
        <name>Mg(2+)</name>
        <dbReference type="ChEBI" id="CHEBI:18420"/>
        <label>1</label>
    </ligand>
</feature>
<dbReference type="Gene3D" id="1.10.4080.10">
    <property type="entry name" value="ADP-ribosylation/Crystallin J1"/>
    <property type="match status" value="1"/>
</dbReference>
<evidence type="ECO:0000256" key="1">
    <source>
        <dbReference type="PIRSR" id="PIRSR605502-1"/>
    </source>
</evidence>
<keyword evidence="3" id="KW-1185">Reference proteome</keyword>
<gene>
    <name evidence="2" type="ORF">A7K91_02530</name>
</gene>
<proteinExistence type="predicted"/>
<dbReference type="STRING" id="1844972.A7K91_02530"/>
<reference evidence="2 3" key="1">
    <citation type="submission" date="2016-05" db="EMBL/GenBank/DDBJ databases">
        <title>Paenibacillus oryzae. sp. nov., isolated from the rice root.</title>
        <authorList>
            <person name="Zhang J."/>
            <person name="Zhang X."/>
        </authorList>
    </citation>
    <scope>NUCLEOTIDE SEQUENCE [LARGE SCALE GENOMIC DNA]</scope>
    <source>
        <strain evidence="2 3">1DrF-4</strain>
    </source>
</reference>
<evidence type="ECO:0000313" key="3">
    <source>
        <dbReference type="Proteomes" id="UP000092024"/>
    </source>
</evidence>
<dbReference type="InterPro" id="IPR036705">
    <property type="entry name" value="Ribosyl_crysJ1_sf"/>
</dbReference>